<dbReference type="EMBL" id="KE525326">
    <property type="protein sequence ID" value="KFB47029.1"/>
    <property type="molecule type" value="Genomic_DNA"/>
</dbReference>
<dbReference type="EMBL" id="ATLV01021972">
    <property type="status" value="NOT_ANNOTATED_CDS"/>
    <property type="molecule type" value="Genomic_DNA"/>
</dbReference>
<evidence type="ECO:0000256" key="1">
    <source>
        <dbReference type="ARBA" id="ARBA00022536"/>
    </source>
</evidence>
<dbReference type="STRING" id="74873.A0A084W9Y5"/>
<sequence length="127" mass="14868">MSYRRHLYWTNSQPSTSNIVQAMKNGTILNTHQKDVFLPRGIIIDHYANKVYWVEKKYGDEYSIESSDLELKNLSTMHTGSEKEPMDIANSNTSVYWTDQMTNGIYKTNMATTQTDRVYTEKRSQRE</sequence>
<comment type="subcellular location">
    <subcellularLocation>
        <location evidence="9">Endomembrane system</location>
        <topology evidence="9">Single-pass type I membrane protein</topology>
    </subcellularLocation>
</comment>
<dbReference type="OrthoDB" id="382013at2759"/>
<dbReference type="PANTHER" id="PTHR46513:SF42">
    <property type="entry name" value="PROTEIN CUEBALL"/>
    <property type="match status" value="1"/>
</dbReference>
<dbReference type="Gene3D" id="2.120.10.30">
    <property type="entry name" value="TolB, C-terminal domain"/>
    <property type="match status" value="1"/>
</dbReference>
<evidence type="ECO:0000313" key="12">
    <source>
        <dbReference type="Proteomes" id="UP000030765"/>
    </source>
</evidence>
<evidence type="ECO:0000256" key="2">
    <source>
        <dbReference type="ARBA" id="ARBA00022692"/>
    </source>
</evidence>
<reference evidence="10 12" key="1">
    <citation type="journal article" date="2014" name="BMC Genomics">
        <title>Genome sequence of Anopheles sinensis provides insight into genetics basis of mosquito competence for malaria parasites.</title>
        <authorList>
            <person name="Zhou D."/>
            <person name="Zhang D."/>
            <person name="Ding G."/>
            <person name="Shi L."/>
            <person name="Hou Q."/>
            <person name="Ye Y."/>
            <person name="Xu Y."/>
            <person name="Zhou H."/>
            <person name="Xiong C."/>
            <person name="Li S."/>
            <person name="Yu J."/>
            <person name="Hong S."/>
            <person name="Yu X."/>
            <person name="Zou P."/>
            <person name="Chen C."/>
            <person name="Chang X."/>
            <person name="Wang W."/>
            <person name="Lv Y."/>
            <person name="Sun Y."/>
            <person name="Ma L."/>
            <person name="Shen B."/>
            <person name="Zhu C."/>
        </authorList>
    </citation>
    <scope>NUCLEOTIDE SEQUENCE [LARGE SCALE GENOMIC DNA]</scope>
</reference>
<evidence type="ECO:0000256" key="3">
    <source>
        <dbReference type="ARBA" id="ARBA00022729"/>
    </source>
</evidence>
<dbReference type="PANTHER" id="PTHR46513">
    <property type="entry name" value="VITELLOGENIN RECEPTOR-LIKE PROTEIN-RELATED-RELATED"/>
    <property type="match status" value="1"/>
</dbReference>
<evidence type="ECO:0000256" key="5">
    <source>
        <dbReference type="ARBA" id="ARBA00022989"/>
    </source>
</evidence>
<evidence type="ECO:0000256" key="7">
    <source>
        <dbReference type="ARBA" id="ARBA00023157"/>
    </source>
</evidence>
<organism evidence="10">
    <name type="scientific">Anopheles sinensis</name>
    <name type="common">Mosquito</name>
    <dbReference type="NCBI Taxonomy" id="74873"/>
    <lineage>
        <taxon>Eukaryota</taxon>
        <taxon>Metazoa</taxon>
        <taxon>Ecdysozoa</taxon>
        <taxon>Arthropoda</taxon>
        <taxon>Hexapoda</taxon>
        <taxon>Insecta</taxon>
        <taxon>Pterygota</taxon>
        <taxon>Neoptera</taxon>
        <taxon>Endopterygota</taxon>
        <taxon>Diptera</taxon>
        <taxon>Nematocera</taxon>
        <taxon>Culicoidea</taxon>
        <taxon>Culicidae</taxon>
        <taxon>Anophelinae</taxon>
        <taxon>Anopheles</taxon>
    </lineage>
</organism>
<evidence type="ECO:0000313" key="10">
    <source>
        <dbReference type="EMBL" id="KFB47029.1"/>
    </source>
</evidence>
<keyword evidence="3" id="KW-0732">Signal</keyword>
<dbReference type="AlphaFoldDB" id="A0A084W9Y5"/>
<gene>
    <name evidence="10" type="ORF">ZHAS_00015045</name>
</gene>
<dbReference type="GO" id="GO:0017147">
    <property type="term" value="F:Wnt-protein binding"/>
    <property type="evidence" value="ECO:0007669"/>
    <property type="project" value="TreeGrafter"/>
</dbReference>
<dbReference type="VEuPathDB" id="VectorBase:ASIS010878"/>
<keyword evidence="4" id="KW-0677">Repeat</keyword>
<name>A0A084W9Y5_ANOSI</name>
<protein>
    <submittedName>
        <fullName evidence="10">AGAP007023-PA-like protein</fullName>
    </submittedName>
</protein>
<accession>A0A084W9Y5</accession>
<evidence type="ECO:0000313" key="11">
    <source>
        <dbReference type="EnsemblMetazoa" id="ASIC015045-PA"/>
    </source>
</evidence>
<reference evidence="11" key="2">
    <citation type="submission" date="2020-05" db="UniProtKB">
        <authorList>
            <consortium name="EnsemblMetazoa"/>
        </authorList>
    </citation>
    <scope>IDENTIFICATION</scope>
</reference>
<dbReference type="GO" id="GO:0060070">
    <property type="term" value="P:canonical Wnt signaling pathway"/>
    <property type="evidence" value="ECO:0007669"/>
    <property type="project" value="TreeGrafter"/>
</dbReference>
<evidence type="ECO:0000256" key="8">
    <source>
        <dbReference type="ARBA" id="ARBA00023180"/>
    </source>
</evidence>
<keyword evidence="12" id="KW-1185">Reference proteome</keyword>
<dbReference type="InterPro" id="IPR011042">
    <property type="entry name" value="6-blade_b-propeller_TolB-like"/>
</dbReference>
<evidence type="ECO:0000256" key="4">
    <source>
        <dbReference type="ARBA" id="ARBA00022737"/>
    </source>
</evidence>
<keyword evidence="8" id="KW-0325">Glycoprotein</keyword>
<dbReference type="SUPFAM" id="SSF63825">
    <property type="entry name" value="YWTD domain"/>
    <property type="match status" value="1"/>
</dbReference>
<dbReference type="VEuPathDB" id="VectorBase:ASIC015045"/>
<evidence type="ECO:0000256" key="6">
    <source>
        <dbReference type="ARBA" id="ARBA00023136"/>
    </source>
</evidence>
<dbReference type="Proteomes" id="UP000030765">
    <property type="component" value="Unassembled WGS sequence"/>
</dbReference>
<keyword evidence="5" id="KW-1133">Transmembrane helix</keyword>
<dbReference type="EnsemblMetazoa" id="ASIC015045-RA">
    <property type="protein sequence ID" value="ASIC015045-PA"/>
    <property type="gene ID" value="ASIC015045"/>
</dbReference>
<keyword evidence="2" id="KW-0812">Transmembrane</keyword>
<evidence type="ECO:0000256" key="9">
    <source>
        <dbReference type="ARBA" id="ARBA00046288"/>
    </source>
</evidence>
<proteinExistence type="predicted"/>
<keyword evidence="7" id="KW-1015">Disulfide bond</keyword>
<dbReference type="InterPro" id="IPR050778">
    <property type="entry name" value="Cueball_EGF_LRP_Nidogen"/>
</dbReference>
<dbReference type="GO" id="GO:0005886">
    <property type="term" value="C:plasma membrane"/>
    <property type="evidence" value="ECO:0007669"/>
    <property type="project" value="TreeGrafter"/>
</dbReference>
<dbReference type="GO" id="GO:0042813">
    <property type="term" value="F:Wnt receptor activity"/>
    <property type="evidence" value="ECO:0007669"/>
    <property type="project" value="TreeGrafter"/>
</dbReference>
<keyword evidence="6" id="KW-0472">Membrane</keyword>
<keyword evidence="1" id="KW-0245">EGF-like domain</keyword>